<comment type="caution">
    <text evidence="4">The sequence shown here is derived from an EMBL/GenBank/DDBJ whole genome shotgun (WGS) entry which is preliminary data.</text>
</comment>
<keyword evidence="5" id="KW-1185">Reference proteome</keyword>
<organism evidence="4 5">
    <name type="scientific">Amygdalobacter nucleatus</name>
    <dbReference type="NCBI Taxonomy" id="3029274"/>
    <lineage>
        <taxon>Bacteria</taxon>
        <taxon>Bacillati</taxon>
        <taxon>Bacillota</taxon>
        <taxon>Clostridia</taxon>
        <taxon>Eubacteriales</taxon>
        <taxon>Oscillospiraceae</taxon>
        <taxon>Amygdalobacter</taxon>
    </lineage>
</organism>
<dbReference type="Proteomes" id="UP000070080">
    <property type="component" value="Unassembled WGS sequence"/>
</dbReference>
<dbReference type="InterPro" id="IPR035920">
    <property type="entry name" value="YhbY-like_sf"/>
</dbReference>
<dbReference type="PANTHER" id="PTHR40065:SF3">
    <property type="entry name" value="RNA-BINDING PROTEIN YHBY"/>
    <property type="match status" value="1"/>
</dbReference>
<protein>
    <submittedName>
        <fullName evidence="4">RNA-binding protein, YhbY family</fullName>
    </submittedName>
</protein>
<proteinExistence type="predicted"/>
<dbReference type="InterPro" id="IPR001890">
    <property type="entry name" value="RNA-binding_CRM"/>
</dbReference>
<gene>
    <name evidence="4" type="ORF">HMPREF1872_01233</name>
</gene>
<evidence type="ECO:0000313" key="4">
    <source>
        <dbReference type="EMBL" id="KXB39201.1"/>
    </source>
</evidence>
<sequence length="100" mass="11141">MTSKQRAFLIKLSHTLQANCQIGKAGLVEGNLQQLDAMLDKTELVKANVLPTFDTDLRDLANEIAKDIKAEVVIVIGRKIVFYRHSKELAKKGKALVLPR</sequence>
<evidence type="ECO:0000313" key="5">
    <source>
        <dbReference type="Proteomes" id="UP000070080"/>
    </source>
</evidence>
<name>A0A133Y7N0_9FIRM</name>
<reference evidence="5" key="1">
    <citation type="submission" date="2016-01" db="EMBL/GenBank/DDBJ databases">
        <authorList>
            <person name="Mitreva M."/>
            <person name="Pepin K.H."/>
            <person name="Mihindukulasuriya K.A."/>
            <person name="Fulton R."/>
            <person name="Fronick C."/>
            <person name="O'Laughlin M."/>
            <person name="Miner T."/>
            <person name="Herter B."/>
            <person name="Rosa B.A."/>
            <person name="Cordes M."/>
            <person name="Tomlinson C."/>
            <person name="Wollam A."/>
            <person name="Palsikar V.B."/>
            <person name="Mardis E.R."/>
            <person name="Wilson R.K."/>
        </authorList>
    </citation>
    <scope>NUCLEOTIDE SEQUENCE [LARGE SCALE GENOMIC DNA]</scope>
    <source>
        <strain evidence="5">KA00274</strain>
    </source>
</reference>
<dbReference type="InterPro" id="IPR051925">
    <property type="entry name" value="RNA-binding_domain"/>
</dbReference>
<dbReference type="EMBL" id="LSCV01000042">
    <property type="protein sequence ID" value="KXB39201.1"/>
    <property type="molecule type" value="Genomic_DNA"/>
</dbReference>
<dbReference type="AlphaFoldDB" id="A0A133Y7N0"/>
<dbReference type="Gene3D" id="3.30.110.60">
    <property type="entry name" value="YhbY-like"/>
    <property type="match status" value="1"/>
</dbReference>
<dbReference type="OrthoDB" id="9797519at2"/>
<dbReference type="STRING" id="1497955.HMPREF1872_01233"/>
<dbReference type="Pfam" id="PF01985">
    <property type="entry name" value="CRS1_YhbY"/>
    <property type="match status" value="1"/>
</dbReference>
<dbReference type="RefSeq" id="WP_066714786.1">
    <property type="nucleotide sequence ID" value="NZ_CP118869.1"/>
</dbReference>
<evidence type="ECO:0000259" key="3">
    <source>
        <dbReference type="PROSITE" id="PS51295"/>
    </source>
</evidence>
<dbReference type="PROSITE" id="PS51295">
    <property type="entry name" value="CRM"/>
    <property type="match status" value="1"/>
</dbReference>
<dbReference type="SUPFAM" id="SSF75471">
    <property type="entry name" value="YhbY-like"/>
    <property type="match status" value="1"/>
</dbReference>
<evidence type="ECO:0000256" key="2">
    <source>
        <dbReference type="PROSITE-ProRule" id="PRU00626"/>
    </source>
</evidence>
<dbReference type="PANTHER" id="PTHR40065">
    <property type="entry name" value="RNA-BINDING PROTEIN YHBY"/>
    <property type="match status" value="1"/>
</dbReference>
<feature type="domain" description="CRM" evidence="3">
    <location>
        <begin position="1"/>
        <end position="95"/>
    </location>
</feature>
<dbReference type="SMART" id="SM01103">
    <property type="entry name" value="CRS1_YhbY"/>
    <property type="match status" value="1"/>
</dbReference>
<accession>A0A133Y7N0</accession>
<keyword evidence="1 2" id="KW-0694">RNA-binding</keyword>
<evidence type="ECO:0000256" key="1">
    <source>
        <dbReference type="ARBA" id="ARBA00022884"/>
    </source>
</evidence>
<dbReference type="GO" id="GO:0003723">
    <property type="term" value="F:RNA binding"/>
    <property type="evidence" value="ECO:0007669"/>
    <property type="project" value="UniProtKB-UniRule"/>
</dbReference>